<dbReference type="InterPro" id="IPR016098">
    <property type="entry name" value="CAP/MinC_C"/>
</dbReference>
<comment type="subunit">
    <text evidence="6">Interacts with MinD and FtsZ.</text>
</comment>
<keyword evidence="4 6" id="KW-0131">Cell cycle</keyword>
<comment type="caution">
    <text evidence="9">The sequence shown here is derived from an EMBL/GenBank/DDBJ whole genome shotgun (WGS) entry which is preliminary data.</text>
</comment>
<dbReference type="Proteomes" id="UP001202831">
    <property type="component" value="Unassembled WGS sequence"/>
</dbReference>
<evidence type="ECO:0000256" key="6">
    <source>
        <dbReference type="HAMAP-Rule" id="MF_00267"/>
    </source>
</evidence>
<evidence type="ECO:0000256" key="1">
    <source>
        <dbReference type="ARBA" id="ARBA00006291"/>
    </source>
</evidence>
<dbReference type="InterPro" id="IPR005526">
    <property type="entry name" value="Septum_form_inhib_MinC_C"/>
</dbReference>
<dbReference type="InterPro" id="IPR007874">
    <property type="entry name" value="MinC_N"/>
</dbReference>
<protein>
    <recommendedName>
        <fullName evidence="6">Probable septum site-determining protein MinC</fullName>
    </recommendedName>
</protein>
<reference evidence="9 10" key="1">
    <citation type="submission" date="2022-01" db="EMBL/GenBank/DDBJ databases">
        <title>Whole genome-based taxonomy of the Shewanellaceae.</title>
        <authorList>
            <person name="Martin-Rodriguez A.J."/>
        </authorList>
    </citation>
    <scope>NUCLEOTIDE SEQUENCE [LARGE SCALE GENOMIC DNA]</scope>
    <source>
        <strain evidence="9 10">DSM 21332</strain>
    </source>
</reference>
<evidence type="ECO:0000256" key="3">
    <source>
        <dbReference type="ARBA" id="ARBA00023210"/>
    </source>
</evidence>
<keyword evidence="3 6" id="KW-0717">Septation</keyword>
<evidence type="ECO:0000313" key="9">
    <source>
        <dbReference type="EMBL" id="MCL2914798.1"/>
    </source>
</evidence>
<dbReference type="PANTHER" id="PTHR34108:SF1">
    <property type="entry name" value="SEPTUM SITE-DETERMINING PROTEIN MINC"/>
    <property type="match status" value="1"/>
</dbReference>
<feature type="domain" description="Septum formation inhibitor MinC C-terminal" evidence="7">
    <location>
        <begin position="116"/>
        <end position="216"/>
    </location>
</feature>
<dbReference type="HAMAP" id="MF_00267">
    <property type="entry name" value="MinC"/>
    <property type="match status" value="1"/>
</dbReference>
<dbReference type="InterPro" id="IPR013033">
    <property type="entry name" value="MinC"/>
</dbReference>
<evidence type="ECO:0000259" key="8">
    <source>
        <dbReference type="Pfam" id="PF05209"/>
    </source>
</evidence>
<dbReference type="NCBIfam" id="TIGR01222">
    <property type="entry name" value="minC"/>
    <property type="match status" value="1"/>
</dbReference>
<dbReference type="Pfam" id="PF05209">
    <property type="entry name" value="MinC_N"/>
    <property type="match status" value="1"/>
</dbReference>
<keyword evidence="10" id="KW-1185">Reference proteome</keyword>
<keyword evidence="2 6" id="KW-0132">Cell division</keyword>
<evidence type="ECO:0000256" key="2">
    <source>
        <dbReference type="ARBA" id="ARBA00022618"/>
    </source>
</evidence>
<dbReference type="PANTHER" id="PTHR34108">
    <property type="entry name" value="SEPTUM SITE-DETERMINING PROTEIN MINC"/>
    <property type="match status" value="1"/>
</dbReference>
<dbReference type="SUPFAM" id="SSF63848">
    <property type="entry name" value="Cell-division inhibitor MinC, C-terminal domain"/>
    <property type="match status" value="1"/>
</dbReference>
<comment type="function">
    <text evidence="5 6">Cell division inhibitor that blocks the formation of polar Z ring septums. Rapidly oscillates between the poles of the cell to destabilize FtsZ filaments that have formed before they mature into polar Z rings. Prevents FtsZ polymerization.</text>
</comment>
<dbReference type="RefSeq" id="WP_249249451.1">
    <property type="nucleotide sequence ID" value="NZ_JAKIKT010000005.1"/>
</dbReference>
<dbReference type="EMBL" id="JAKIKT010000005">
    <property type="protein sequence ID" value="MCL2914798.1"/>
    <property type="molecule type" value="Genomic_DNA"/>
</dbReference>
<evidence type="ECO:0000259" key="7">
    <source>
        <dbReference type="Pfam" id="PF03775"/>
    </source>
</evidence>
<evidence type="ECO:0000256" key="4">
    <source>
        <dbReference type="ARBA" id="ARBA00023306"/>
    </source>
</evidence>
<evidence type="ECO:0000256" key="5">
    <source>
        <dbReference type="ARBA" id="ARBA00025606"/>
    </source>
</evidence>
<dbReference type="Pfam" id="PF03775">
    <property type="entry name" value="MinC_C"/>
    <property type="match status" value="1"/>
</dbReference>
<gene>
    <name evidence="6 9" type="primary">minC</name>
    <name evidence="9" type="ORF">L2725_13560</name>
</gene>
<organism evidence="9 10">
    <name type="scientific">Shewanella corallii</name>
    <dbReference type="NCBI Taxonomy" id="560080"/>
    <lineage>
        <taxon>Bacteria</taxon>
        <taxon>Pseudomonadati</taxon>
        <taxon>Pseudomonadota</taxon>
        <taxon>Gammaproteobacteria</taxon>
        <taxon>Alteromonadales</taxon>
        <taxon>Shewanellaceae</taxon>
        <taxon>Shewanella</taxon>
    </lineage>
</organism>
<dbReference type="Gene3D" id="3.30.70.260">
    <property type="match status" value="1"/>
</dbReference>
<name>A0ABT0N8M0_9GAMM</name>
<dbReference type="Gene3D" id="2.160.20.70">
    <property type="match status" value="1"/>
</dbReference>
<proteinExistence type="inferred from homology"/>
<comment type="similarity">
    <text evidence="1 6">Belongs to the MinC family.</text>
</comment>
<feature type="domain" description="Septum formation inhibitor MinC N-terminal" evidence="8">
    <location>
        <begin position="6"/>
        <end position="76"/>
    </location>
</feature>
<dbReference type="InterPro" id="IPR036145">
    <property type="entry name" value="MinC_C_sf"/>
</dbReference>
<evidence type="ECO:0000313" key="10">
    <source>
        <dbReference type="Proteomes" id="UP001202831"/>
    </source>
</evidence>
<sequence>MATPSLELKGASFTLSVLHIYSTDLDKFATELAAKVAQAPQFFVGAPLVVNLSAIESADLDIVAIRQVMQQHNLVLVGFTGANEALTRQIRTMGLAILKTGKAVVTPPPPHKETRILQQNIRSGQQIYAQNSDLIIFGNVGNGAEVIADGSIHIFGALRGKAMAGAKGNTQAVILARKLEAELVSVAGQYWLSENLAEHADSTSGCIRLDGDSLVFETLPL</sequence>
<accession>A0ABT0N8M0</accession>